<dbReference type="Pfam" id="PF01551">
    <property type="entry name" value="Peptidase_M23"/>
    <property type="match status" value="1"/>
</dbReference>
<dbReference type="PANTHER" id="PTHR21666:SF270">
    <property type="entry name" value="MUREIN HYDROLASE ACTIVATOR ENVC"/>
    <property type="match status" value="1"/>
</dbReference>
<comment type="caution">
    <text evidence="2">The sequence shown here is derived from an EMBL/GenBank/DDBJ whole genome shotgun (WGS) entry which is preliminary data.</text>
</comment>
<dbReference type="OrthoDB" id="9801052at2"/>
<dbReference type="Gene3D" id="2.70.70.10">
    <property type="entry name" value="Glucose Permease (Domain IIA)"/>
    <property type="match status" value="1"/>
</dbReference>
<protein>
    <submittedName>
        <fullName evidence="2">Peptidoglycan DD-metalloendopeptidase family protein</fullName>
    </submittedName>
</protein>
<feature type="domain" description="M23ase beta-sheet core" evidence="1">
    <location>
        <begin position="96"/>
        <end position="194"/>
    </location>
</feature>
<reference evidence="2 3" key="1">
    <citation type="submission" date="2019-07" db="EMBL/GenBank/DDBJ databases">
        <title>Rufibacter sp. nov., isolated from lake sediment.</title>
        <authorList>
            <person name="Qu J.-H."/>
        </authorList>
    </citation>
    <scope>NUCLEOTIDE SEQUENCE [LARGE SCALE GENOMIC DNA]</scope>
    <source>
        <strain evidence="2 3">NBS58-1</strain>
    </source>
</reference>
<organism evidence="2 3">
    <name type="scientific">Rufibacter hautae</name>
    <dbReference type="NCBI Taxonomy" id="2595005"/>
    <lineage>
        <taxon>Bacteria</taxon>
        <taxon>Pseudomonadati</taxon>
        <taxon>Bacteroidota</taxon>
        <taxon>Cytophagia</taxon>
        <taxon>Cytophagales</taxon>
        <taxon>Hymenobacteraceae</taxon>
        <taxon>Rufibacter</taxon>
    </lineage>
</organism>
<sequence>METTAKLISLLTAHASSFAPILDHDLNAPDVVRLDFTAANQTLLQADFKDTASFEQFVQEMLREKNATVGVGGYFEDRVIYRRSEHFGGAGESRSLHLGVDIWAPAHIPIYAPLAGTVHSFQDNANFGDYGPTIILQHELDGIIFYTLYGHLSRTSLDGLSVGKPIAAGDQIATMGPYPENGDWPPHLHFQLMADLLGKSGDFPGVCAPSEEEYYRQICLDPNLVLRSRHLGQDV</sequence>
<dbReference type="InterPro" id="IPR011055">
    <property type="entry name" value="Dup_hybrid_motif"/>
</dbReference>
<gene>
    <name evidence="2" type="ORF">FOA19_20185</name>
</gene>
<dbReference type="PANTHER" id="PTHR21666">
    <property type="entry name" value="PEPTIDASE-RELATED"/>
    <property type="match status" value="1"/>
</dbReference>
<dbReference type="GO" id="GO:0004222">
    <property type="term" value="F:metalloendopeptidase activity"/>
    <property type="evidence" value="ECO:0007669"/>
    <property type="project" value="TreeGrafter"/>
</dbReference>
<dbReference type="InterPro" id="IPR050570">
    <property type="entry name" value="Cell_wall_metabolism_enzyme"/>
</dbReference>
<dbReference type="EMBL" id="VKKY01000003">
    <property type="protein sequence ID" value="KAA3436701.1"/>
    <property type="molecule type" value="Genomic_DNA"/>
</dbReference>
<proteinExistence type="predicted"/>
<accession>A0A5B6TCM7</accession>
<dbReference type="RefSeq" id="WP_149092640.1">
    <property type="nucleotide sequence ID" value="NZ_VKKY01000003.1"/>
</dbReference>
<dbReference type="Proteomes" id="UP000324133">
    <property type="component" value="Unassembled WGS sequence"/>
</dbReference>
<dbReference type="InterPro" id="IPR016047">
    <property type="entry name" value="M23ase_b-sheet_dom"/>
</dbReference>
<evidence type="ECO:0000259" key="1">
    <source>
        <dbReference type="Pfam" id="PF01551"/>
    </source>
</evidence>
<evidence type="ECO:0000313" key="2">
    <source>
        <dbReference type="EMBL" id="KAA3436701.1"/>
    </source>
</evidence>
<evidence type="ECO:0000313" key="3">
    <source>
        <dbReference type="Proteomes" id="UP000324133"/>
    </source>
</evidence>
<dbReference type="CDD" id="cd12797">
    <property type="entry name" value="M23_peptidase"/>
    <property type="match status" value="1"/>
</dbReference>
<dbReference type="AlphaFoldDB" id="A0A5B6TCM7"/>
<dbReference type="SUPFAM" id="SSF51261">
    <property type="entry name" value="Duplicated hybrid motif"/>
    <property type="match status" value="1"/>
</dbReference>
<name>A0A5B6TCM7_9BACT</name>
<keyword evidence="3" id="KW-1185">Reference proteome</keyword>